<gene>
    <name evidence="2" type="ORF">KP79_PYT10581</name>
</gene>
<sequence>MSAVTQAVICLISLLLLTDLATASTPEYLPARDFLHSDSRPSFPQPLGKHESFQNTIQKPMTRSLLKPIWYEGSKPSNTGISFASHSVRPDYLKPNRESYGQGLFERPDMWQSNMMVPVRPELVQMTVSKNNRPMLGMLKQLLNGDFHIVADAIHVDAIPIRRQPFMEGMIIVPTISPLLTNVNNQVKPVQQMYLGLPEADKQEPSISSSLSNTHSSNMAHQVPLELLLQEFNDLDAKNNLKPDGHVVTFASLYQNYIELLEQQNKRTTPPMLSTTTSTTIVTPESTAHPTTPETETTVDVISTPAIPMSPVTKKEDGGYSLIQTSQGKITDDKQVLWLPGMAPEMTGQ</sequence>
<evidence type="ECO:0000313" key="3">
    <source>
        <dbReference type="Proteomes" id="UP000242188"/>
    </source>
</evidence>
<feature type="chain" id="PRO_5013188259" evidence="1">
    <location>
        <begin position="24"/>
        <end position="349"/>
    </location>
</feature>
<feature type="signal peptide" evidence="1">
    <location>
        <begin position="1"/>
        <end position="23"/>
    </location>
</feature>
<dbReference type="AlphaFoldDB" id="A0A210PGX8"/>
<accession>A0A210PGX8</accession>
<name>A0A210PGX8_MIZYE</name>
<proteinExistence type="predicted"/>
<keyword evidence="1" id="KW-0732">Signal</keyword>
<evidence type="ECO:0000256" key="1">
    <source>
        <dbReference type="SAM" id="SignalP"/>
    </source>
</evidence>
<comment type="caution">
    <text evidence="2">The sequence shown here is derived from an EMBL/GenBank/DDBJ whole genome shotgun (WGS) entry which is preliminary data.</text>
</comment>
<reference evidence="2 3" key="1">
    <citation type="journal article" date="2017" name="Nat. Ecol. Evol.">
        <title>Scallop genome provides insights into evolution of bilaterian karyotype and development.</title>
        <authorList>
            <person name="Wang S."/>
            <person name="Zhang J."/>
            <person name="Jiao W."/>
            <person name="Li J."/>
            <person name="Xun X."/>
            <person name="Sun Y."/>
            <person name="Guo X."/>
            <person name="Huan P."/>
            <person name="Dong B."/>
            <person name="Zhang L."/>
            <person name="Hu X."/>
            <person name="Sun X."/>
            <person name="Wang J."/>
            <person name="Zhao C."/>
            <person name="Wang Y."/>
            <person name="Wang D."/>
            <person name="Huang X."/>
            <person name="Wang R."/>
            <person name="Lv J."/>
            <person name="Li Y."/>
            <person name="Zhang Z."/>
            <person name="Liu B."/>
            <person name="Lu W."/>
            <person name="Hui Y."/>
            <person name="Liang J."/>
            <person name="Zhou Z."/>
            <person name="Hou R."/>
            <person name="Li X."/>
            <person name="Liu Y."/>
            <person name="Li H."/>
            <person name="Ning X."/>
            <person name="Lin Y."/>
            <person name="Zhao L."/>
            <person name="Xing Q."/>
            <person name="Dou J."/>
            <person name="Li Y."/>
            <person name="Mao J."/>
            <person name="Guo H."/>
            <person name="Dou H."/>
            <person name="Li T."/>
            <person name="Mu C."/>
            <person name="Jiang W."/>
            <person name="Fu Q."/>
            <person name="Fu X."/>
            <person name="Miao Y."/>
            <person name="Liu J."/>
            <person name="Yu Q."/>
            <person name="Li R."/>
            <person name="Liao H."/>
            <person name="Li X."/>
            <person name="Kong Y."/>
            <person name="Jiang Z."/>
            <person name="Chourrout D."/>
            <person name="Li R."/>
            <person name="Bao Z."/>
        </authorList>
    </citation>
    <scope>NUCLEOTIDE SEQUENCE [LARGE SCALE GENOMIC DNA]</scope>
    <source>
        <strain evidence="2 3">PY_sf001</strain>
    </source>
</reference>
<keyword evidence="3" id="KW-1185">Reference proteome</keyword>
<protein>
    <submittedName>
        <fullName evidence="2">Uncharacterized protein</fullName>
    </submittedName>
</protein>
<organism evidence="2 3">
    <name type="scientific">Mizuhopecten yessoensis</name>
    <name type="common">Japanese scallop</name>
    <name type="synonym">Patinopecten yessoensis</name>
    <dbReference type="NCBI Taxonomy" id="6573"/>
    <lineage>
        <taxon>Eukaryota</taxon>
        <taxon>Metazoa</taxon>
        <taxon>Spiralia</taxon>
        <taxon>Lophotrochozoa</taxon>
        <taxon>Mollusca</taxon>
        <taxon>Bivalvia</taxon>
        <taxon>Autobranchia</taxon>
        <taxon>Pteriomorphia</taxon>
        <taxon>Pectinida</taxon>
        <taxon>Pectinoidea</taxon>
        <taxon>Pectinidae</taxon>
        <taxon>Mizuhopecten</taxon>
    </lineage>
</organism>
<dbReference type="EMBL" id="NEDP02076710">
    <property type="protein sequence ID" value="OWF35744.1"/>
    <property type="molecule type" value="Genomic_DNA"/>
</dbReference>
<dbReference type="OrthoDB" id="10492070at2759"/>
<dbReference type="Proteomes" id="UP000242188">
    <property type="component" value="Unassembled WGS sequence"/>
</dbReference>
<evidence type="ECO:0000313" key="2">
    <source>
        <dbReference type="EMBL" id="OWF35744.1"/>
    </source>
</evidence>